<accession>A0A162EY51</accession>
<evidence type="ECO:0000256" key="4">
    <source>
        <dbReference type="ARBA" id="ARBA00023186"/>
    </source>
</evidence>
<evidence type="ECO:0000256" key="5">
    <source>
        <dbReference type="ARBA" id="ARBA00025613"/>
    </source>
</evidence>
<feature type="domain" description="Clp ATPase C-terminal" evidence="7">
    <location>
        <begin position="485"/>
        <end position="577"/>
    </location>
</feature>
<protein>
    <submittedName>
        <fullName evidence="8">ClpB protein</fullName>
    </submittedName>
</protein>
<dbReference type="Proteomes" id="UP000076882">
    <property type="component" value="Unassembled WGS sequence"/>
</dbReference>
<keyword evidence="1" id="KW-0677">Repeat</keyword>
<dbReference type="SMART" id="SM00382">
    <property type="entry name" value="AAA"/>
    <property type="match status" value="2"/>
</dbReference>
<comment type="caution">
    <text evidence="8">The sequence shown here is derived from an EMBL/GenBank/DDBJ whole genome shotgun (WGS) entry which is preliminary data.</text>
</comment>
<keyword evidence="3" id="KW-0067">ATP-binding</keyword>
<dbReference type="GO" id="GO:0034605">
    <property type="term" value="P:cellular response to heat"/>
    <property type="evidence" value="ECO:0007669"/>
    <property type="project" value="TreeGrafter"/>
</dbReference>
<sequence length="594" mass="66365">MSLLTEYTQDLTKVVEANPDQYQTIGRDQEIEQLVETLCRKNKRNPLVIAPPGVGKTNLIEGLAKRIVTQQVPPELQAQPIYVLELAQLKQSDQNFMGLFKALLTELQASRAMVFIDEIHTIVGTGSDGDNALDVSNVLKPALARGEITLIGATTTKEYHRYLEKDGALARRFDVIQLAEPSVLASYQILGGLKASYEAYHDLTIDATATKTAVDYAVRYLPDRYLPDKAFDLLDESCAYAKAHALKAVTPVTVAKVIEQRKHIPLHQIMKNRQAQLNDVQRRLNQNIKGQPQAIQGVLDALTLYFAGFQDPTKPISSFLFLGMPGTGKTETAKQLAQAMFGSPDALIRFDMSEYNDQDAVHLLLGTADAGGTLTEAVKHQPFAIVLLDEIEKGSHDVQDLFLQVLQDGILHDSDDQLVSFKNTIIIMTTNLAAKVVNDQQQFNHLRQGEQRQLQFKAVVEKALKNEFRPEFVNRIEHKIIFNMLDEKIGLAIATKYLKEFKATLAQRQLKVDFSPEVAQYLATVGFDVTNGARPIAYMLNAKIKAALARVLLQQDATQVTKYHYLVRVVGRWPGVFQGQKDRFGDLKVIIEAR</sequence>
<keyword evidence="2" id="KW-0547">Nucleotide-binding</keyword>
<dbReference type="PANTHER" id="PTHR11638:SF18">
    <property type="entry name" value="HEAT SHOCK PROTEIN 104"/>
    <property type="match status" value="1"/>
</dbReference>
<gene>
    <name evidence="8" type="ORF">Lp19_2720</name>
</gene>
<dbReference type="Pfam" id="PF10431">
    <property type="entry name" value="ClpB_D2-small"/>
    <property type="match status" value="1"/>
</dbReference>
<dbReference type="GO" id="GO:0005524">
    <property type="term" value="F:ATP binding"/>
    <property type="evidence" value="ECO:0007669"/>
    <property type="project" value="UniProtKB-KW"/>
</dbReference>
<dbReference type="PRINTS" id="PR00300">
    <property type="entry name" value="CLPPROTEASEA"/>
</dbReference>
<comment type="function">
    <text evidence="5">Part of a stress-induced multi-chaperone system, it is involved in the recovery of the cell from heat-induced damage, in cooperation with DnaK, DnaJ and GrpE. Acts before DnaK, in the processing of protein aggregates. Protein binding stimulates the ATPase activity; ATP hydrolysis unfolds the denatured protein aggregates, which probably helps expose new hydrophobic binding sites on the surface of ClpB-bound aggregates, contributing to the solubilization and refolding of denatured protein aggregates by DnaK.</text>
</comment>
<dbReference type="Gene3D" id="1.10.8.60">
    <property type="match status" value="2"/>
</dbReference>
<dbReference type="AlphaFoldDB" id="A0A162EY51"/>
<feature type="domain" description="AAA+ ATPase" evidence="6">
    <location>
        <begin position="315"/>
        <end position="478"/>
    </location>
</feature>
<evidence type="ECO:0000256" key="2">
    <source>
        <dbReference type="ARBA" id="ARBA00022741"/>
    </source>
</evidence>
<dbReference type="InterPro" id="IPR003593">
    <property type="entry name" value="AAA+_ATPase"/>
</dbReference>
<evidence type="ECO:0000259" key="7">
    <source>
        <dbReference type="SMART" id="SM01086"/>
    </source>
</evidence>
<evidence type="ECO:0000256" key="3">
    <source>
        <dbReference type="ARBA" id="ARBA00022840"/>
    </source>
</evidence>
<dbReference type="SUPFAM" id="SSF52540">
    <property type="entry name" value="P-loop containing nucleoside triphosphate hydrolases"/>
    <property type="match status" value="2"/>
</dbReference>
<proteinExistence type="predicted"/>
<dbReference type="CDD" id="cd00009">
    <property type="entry name" value="AAA"/>
    <property type="match status" value="1"/>
</dbReference>
<dbReference type="InterPro" id="IPR003959">
    <property type="entry name" value="ATPase_AAA_core"/>
</dbReference>
<evidence type="ECO:0000313" key="9">
    <source>
        <dbReference type="Proteomes" id="UP000076882"/>
    </source>
</evidence>
<dbReference type="CDD" id="cd19499">
    <property type="entry name" value="RecA-like_ClpB_Hsp104-like"/>
    <property type="match status" value="1"/>
</dbReference>
<dbReference type="EMBL" id="LUXM01000038">
    <property type="protein sequence ID" value="KZU92738.1"/>
    <property type="molecule type" value="Genomic_DNA"/>
</dbReference>
<dbReference type="InterPro" id="IPR041546">
    <property type="entry name" value="ClpA/ClpB_AAA_lid"/>
</dbReference>
<dbReference type="Pfam" id="PF00004">
    <property type="entry name" value="AAA"/>
    <property type="match status" value="1"/>
</dbReference>
<evidence type="ECO:0000259" key="6">
    <source>
        <dbReference type="SMART" id="SM00382"/>
    </source>
</evidence>
<evidence type="ECO:0000313" key="8">
    <source>
        <dbReference type="EMBL" id="KZU92738.1"/>
    </source>
</evidence>
<evidence type="ECO:0000256" key="1">
    <source>
        <dbReference type="ARBA" id="ARBA00022737"/>
    </source>
</evidence>
<dbReference type="InterPro" id="IPR027417">
    <property type="entry name" value="P-loop_NTPase"/>
</dbReference>
<reference evidence="8 9" key="1">
    <citation type="submission" date="2016-03" db="EMBL/GenBank/DDBJ databases">
        <title>Comparative genomics of 54 Lactobacillus plantarum strains reveals genomic uncoupling from niche constraints.</title>
        <authorList>
            <person name="Martino M.E."/>
        </authorList>
    </citation>
    <scope>NUCLEOTIDE SEQUENCE [LARGE SCALE GENOMIC DNA]</scope>
    <source>
        <strain evidence="8 9">19.1</strain>
    </source>
</reference>
<dbReference type="InterPro" id="IPR050130">
    <property type="entry name" value="ClpA_ClpB"/>
</dbReference>
<dbReference type="RefSeq" id="WP_063489650.1">
    <property type="nucleotide sequence ID" value="NZ_JBOEFN010000039.1"/>
</dbReference>
<feature type="domain" description="AAA+ ATPase" evidence="6">
    <location>
        <begin position="42"/>
        <end position="183"/>
    </location>
</feature>
<dbReference type="PANTHER" id="PTHR11638">
    <property type="entry name" value="ATP-DEPENDENT CLP PROTEASE"/>
    <property type="match status" value="1"/>
</dbReference>
<dbReference type="PATRIC" id="fig|1590.201.peg.2642"/>
<organism evidence="8 9">
    <name type="scientific">Lactiplantibacillus plantarum</name>
    <name type="common">Lactobacillus plantarum</name>
    <dbReference type="NCBI Taxonomy" id="1590"/>
    <lineage>
        <taxon>Bacteria</taxon>
        <taxon>Bacillati</taxon>
        <taxon>Bacillota</taxon>
        <taxon>Bacilli</taxon>
        <taxon>Lactobacillales</taxon>
        <taxon>Lactobacillaceae</taxon>
        <taxon>Lactiplantibacillus</taxon>
    </lineage>
</organism>
<dbReference type="InterPro" id="IPR019489">
    <property type="entry name" value="Clp_ATPase_C"/>
</dbReference>
<dbReference type="GO" id="GO:0016887">
    <property type="term" value="F:ATP hydrolysis activity"/>
    <property type="evidence" value="ECO:0007669"/>
    <property type="project" value="InterPro"/>
</dbReference>
<dbReference type="Pfam" id="PF17871">
    <property type="entry name" value="AAA_lid_9"/>
    <property type="match status" value="1"/>
</dbReference>
<dbReference type="Gene3D" id="3.40.50.300">
    <property type="entry name" value="P-loop containing nucleotide triphosphate hydrolases"/>
    <property type="match status" value="2"/>
</dbReference>
<name>A0A162EY51_LACPN</name>
<dbReference type="Pfam" id="PF07724">
    <property type="entry name" value="AAA_2"/>
    <property type="match status" value="1"/>
</dbReference>
<keyword evidence="4" id="KW-0143">Chaperone</keyword>
<dbReference type="InterPro" id="IPR001270">
    <property type="entry name" value="ClpA/B"/>
</dbReference>
<dbReference type="SMART" id="SM01086">
    <property type="entry name" value="ClpB_D2-small"/>
    <property type="match status" value="1"/>
</dbReference>
<dbReference type="GO" id="GO:0005737">
    <property type="term" value="C:cytoplasm"/>
    <property type="evidence" value="ECO:0007669"/>
    <property type="project" value="TreeGrafter"/>
</dbReference>